<accession>A0A927ZHI3</accession>
<keyword evidence="7" id="KW-0031">Aminopeptidase</keyword>
<dbReference type="InterPro" id="IPR000587">
    <property type="entry name" value="Creatinase_N"/>
</dbReference>
<dbReference type="SUPFAM" id="SSF55920">
    <property type="entry name" value="Creatinase/aminopeptidase"/>
    <property type="match status" value="1"/>
</dbReference>
<evidence type="ECO:0000313" key="7">
    <source>
        <dbReference type="EMBL" id="MBE6058602.1"/>
    </source>
</evidence>
<dbReference type="InterPro" id="IPR032416">
    <property type="entry name" value="Peptidase_M24_C"/>
</dbReference>
<gene>
    <name evidence="7" type="ORF">E7215_00280</name>
</gene>
<dbReference type="Proteomes" id="UP000768462">
    <property type="component" value="Unassembled WGS sequence"/>
</dbReference>
<dbReference type="FunFam" id="3.40.350.10:FF:000003">
    <property type="entry name" value="Xaa-pro aminopeptidase P"/>
    <property type="match status" value="1"/>
</dbReference>
<evidence type="ECO:0000259" key="5">
    <source>
        <dbReference type="Pfam" id="PF01321"/>
    </source>
</evidence>
<keyword evidence="7" id="KW-0645">Protease</keyword>
<dbReference type="GO" id="GO:0070006">
    <property type="term" value="F:metalloaminopeptidase activity"/>
    <property type="evidence" value="ECO:0007669"/>
    <property type="project" value="InterPro"/>
</dbReference>
<dbReference type="PANTHER" id="PTHR43763:SF6">
    <property type="entry name" value="XAA-PRO AMINOPEPTIDASE 1"/>
    <property type="match status" value="1"/>
</dbReference>
<keyword evidence="2" id="KW-0479">Metal-binding</keyword>
<dbReference type="Pfam" id="PF00557">
    <property type="entry name" value="Peptidase_M24"/>
    <property type="match status" value="1"/>
</dbReference>
<dbReference type="FunFam" id="3.90.230.10:FF:000009">
    <property type="entry name" value="xaa-Pro aminopeptidase 2"/>
    <property type="match status" value="1"/>
</dbReference>
<feature type="domain" description="Creatinase N-terminal" evidence="5">
    <location>
        <begin position="6"/>
        <end position="132"/>
    </location>
</feature>
<dbReference type="Pfam" id="PF16188">
    <property type="entry name" value="Peptidase_M24_C"/>
    <property type="match status" value="1"/>
</dbReference>
<dbReference type="InterPro" id="IPR000994">
    <property type="entry name" value="Pept_M24"/>
</dbReference>
<dbReference type="InterPro" id="IPR036005">
    <property type="entry name" value="Creatinase/aminopeptidase-like"/>
</dbReference>
<protein>
    <submittedName>
        <fullName evidence="7">Aminopeptidase P family protein</fullName>
    </submittedName>
</protein>
<dbReference type="PANTHER" id="PTHR43763">
    <property type="entry name" value="XAA-PRO AMINOPEPTIDASE 1"/>
    <property type="match status" value="1"/>
</dbReference>
<feature type="domain" description="Peptidase M24 C-terminal" evidence="6">
    <location>
        <begin position="530"/>
        <end position="590"/>
    </location>
</feature>
<sequence length="590" mass="67076">MDIKSRIESLRSLMKERSIDAFIIPSSDNHGSEYVSDYFRVRQWISGFTGSAGTVVITEKEAHLWVDGRYFLQGEQQIQGTEYILERMGEPGVKTYTQWICDNVKTGGTVSFNGKVFTVSQLHDLEESFKEKGIKTKPEEDIFDIIWKDRPTMPNKKIFIHEDSYAGKTVEEKLTLVKEEMKNINVNNLLLASLDDIAWLLNLRGGDVECNPVFLSYFLISDDKYILYVDKEKLNEKIINLLSSKSISIKDYNDIVSDLKLIKGNITFDPSKTNVWLKESINKEVNTIEKRNITTDLKARKNSVELKNIENAHIKDGVAMVKFIKWVKENVNNEEITEISAAEKLKELREEGEDFIDISFDTIAGYGPHGAIIHYKASEESSLKLQPKGLFLVDSGAQYLDGTTDITRTIALGELTEEEKEDYTLVLKGHLNLSTAIFLEGTPGCSLDVLARRALWSKGLDFKHGTGHGVGYLLNVHEGPQGIRRELNPIALEEGMIVSNEPGVYKADKHGVRIENLIAVQEKEKNDFGKFMCFKDLTLCPYELDAINISLLNEDEKSWLNDYHKKVLEKLSPYLLEDEVLWLKNATKEI</sequence>
<dbReference type="InterPro" id="IPR029149">
    <property type="entry name" value="Creatin/AminoP/Spt16_N"/>
</dbReference>
<dbReference type="Gene3D" id="3.90.230.10">
    <property type="entry name" value="Creatinase/methionine aminopeptidase superfamily"/>
    <property type="match status" value="1"/>
</dbReference>
<dbReference type="Pfam" id="PF16189">
    <property type="entry name" value="Creatinase_N_2"/>
    <property type="match status" value="1"/>
</dbReference>
<dbReference type="EMBL" id="SVCM01000005">
    <property type="protein sequence ID" value="MBE6058602.1"/>
    <property type="molecule type" value="Genomic_DNA"/>
</dbReference>
<evidence type="ECO:0000259" key="4">
    <source>
        <dbReference type="Pfam" id="PF00557"/>
    </source>
</evidence>
<feature type="domain" description="Peptidase M24" evidence="4">
    <location>
        <begin position="308"/>
        <end position="522"/>
    </location>
</feature>
<keyword evidence="3" id="KW-0378">Hydrolase</keyword>
<dbReference type="Pfam" id="PF01321">
    <property type="entry name" value="Creatinase_N"/>
    <property type="match status" value="1"/>
</dbReference>
<dbReference type="Gene3D" id="3.40.350.10">
    <property type="entry name" value="Creatinase/prolidase N-terminal domain"/>
    <property type="match status" value="2"/>
</dbReference>
<comment type="similarity">
    <text evidence="1">Belongs to the peptidase M24B family.</text>
</comment>
<evidence type="ECO:0000256" key="2">
    <source>
        <dbReference type="ARBA" id="ARBA00022723"/>
    </source>
</evidence>
<evidence type="ECO:0000256" key="1">
    <source>
        <dbReference type="ARBA" id="ARBA00008766"/>
    </source>
</evidence>
<dbReference type="GO" id="GO:0005737">
    <property type="term" value="C:cytoplasm"/>
    <property type="evidence" value="ECO:0007669"/>
    <property type="project" value="UniProtKB-ARBA"/>
</dbReference>
<comment type="caution">
    <text evidence="7">The sequence shown here is derived from an EMBL/GenBank/DDBJ whole genome shotgun (WGS) entry which is preliminary data.</text>
</comment>
<evidence type="ECO:0000256" key="3">
    <source>
        <dbReference type="ARBA" id="ARBA00022801"/>
    </source>
</evidence>
<dbReference type="AlphaFoldDB" id="A0A927ZHI3"/>
<organism evidence="7 8">
    <name type="scientific">Clostridium sulfidigenes</name>
    <dbReference type="NCBI Taxonomy" id="318464"/>
    <lineage>
        <taxon>Bacteria</taxon>
        <taxon>Bacillati</taxon>
        <taxon>Bacillota</taxon>
        <taxon>Clostridia</taxon>
        <taxon>Eubacteriales</taxon>
        <taxon>Clostridiaceae</taxon>
        <taxon>Clostridium</taxon>
    </lineage>
</organism>
<evidence type="ECO:0000313" key="8">
    <source>
        <dbReference type="Proteomes" id="UP000768462"/>
    </source>
</evidence>
<dbReference type="InterPro" id="IPR033740">
    <property type="entry name" value="Pept_M24B"/>
</dbReference>
<name>A0A927ZHI3_9CLOT</name>
<reference evidence="7" key="1">
    <citation type="submission" date="2019-04" db="EMBL/GenBank/DDBJ databases">
        <title>Evolution of Biomass-Degrading Anaerobic Consortia Revealed by Metagenomics.</title>
        <authorList>
            <person name="Peng X."/>
        </authorList>
    </citation>
    <scope>NUCLEOTIDE SEQUENCE</scope>
    <source>
        <strain evidence="7">SIG254</strain>
    </source>
</reference>
<dbReference type="CDD" id="cd01085">
    <property type="entry name" value="APP"/>
    <property type="match status" value="1"/>
</dbReference>
<dbReference type="InterPro" id="IPR050422">
    <property type="entry name" value="X-Pro_aminopeptidase_P"/>
</dbReference>
<evidence type="ECO:0000259" key="6">
    <source>
        <dbReference type="Pfam" id="PF16188"/>
    </source>
</evidence>
<dbReference type="GO" id="GO:0046872">
    <property type="term" value="F:metal ion binding"/>
    <property type="evidence" value="ECO:0007669"/>
    <property type="project" value="UniProtKB-KW"/>
</dbReference>
<proteinExistence type="inferred from homology"/>
<dbReference type="SUPFAM" id="SSF53092">
    <property type="entry name" value="Creatinase/prolidase N-terminal domain"/>
    <property type="match status" value="1"/>
</dbReference>